<feature type="region of interest" description="Disordered" evidence="1">
    <location>
        <begin position="698"/>
        <end position="837"/>
    </location>
</feature>
<dbReference type="EMBL" id="GL945438">
    <property type="protein sequence ID" value="EGO21688.1"/>
    <property type="molecule type" value="Genomic_DNA"/>
</dbReference>
<dbReference type="InterPro" id="IPR011992">
    <property type="entry name" value="EF-hand-dom_pair"/>
</dbReference>
<feature type="compositionally biased region" description="Acidic residues" evidence="1">
    <location>
        <begin position="881"/>
        <end position="899"/>
    </location>
</feature>
<sequence length="1343" mass="142075">MPTFAPSPAELALVNQIFTQFDTQKVGILTGDVAVKVFDGAKLPPTVLGEIWGIADDENNGFLTKKGVAVAARLIGWAQKGEKVSKALITKPGPLATIQGIQTSLAPQSTGMSSPKSPPPGLPILTPQDKAKFNRIFQSSGPVNGLLSGDKARDVFVKSNLHVDKLSQIWGLADTQDRGSLDVTDFTIAMYLIQASMSGQLSFVPSSLPPGLYEQAGGRASNGVASHATGGSGSFHSPVSSAFSHVSRHATGQIQPLQAQSTGQANLSGFAPTVPARRPVGHGPGPTIPAFPSVQTQSAVQWDVTPSEKASSDRFFDTLDTTKRGYIEGDVAVPFMLQSKLPEDILAQVWDLADINNDGRLTRDGFAVAMHLIQGKLAGKEVPNVLPPTLVPPSMRLNGTPFAAPPKPQEPLRDLLWDDSPPTSAVNTTSQNDLQSQLSGNHAPFNTMPTSPRHPQPTRSLDPFEDLLGDDEDTSTTTQLHDKSAEIGNVQNQFSSTNRSLQTAKAERETLESTLANQAAQLSALQTQLASAKAAYDTETTLLGSLRERFNTQTADMQRVREELIRAESDLSAIREEKSEIEGSVLRDKEEVRDLNRSMIEAGTQIEGLKAEIEKAKKDAKQQKGLLAIAKKQLATKEAERLKVEKELQDARDDLTTTTKEREESEIGLQRMASIPSIVPERAKSPVDSLRFAAAQPLPVTPDVTGPMSPASGRSNNPFDRLAMSSGSSTPNPQAQSPFLPFTNSTMPTPPGLSAVPVSQPTQDDPFGFSEAFDTEDETERKSELDTVDFEAATPRPADSIPHGIYSDVVASPTSDSDFFTTPPTTADNHQPEGDISHISSIDSAAVHFPAIDEITSDVPGNVGEERQTGETDLGPSIQELDVDETDSDSDSDSDEDEDNRPLGVIKAEESQKASEAIVDSSLSSVPSGISFDDAFGDPSISAVPTSAPTADAVPPFHNGSSAPAAELDAFGAPVNKLPSPFEVPANGASISSDVPTSAPSDFTLASSTSGLNAFDEAMGKISSGDESGQDASNFPFTAQFEDNFDFASASATTSNFPPPPSATNGAPASFLKPIVPGKETSPSFAQPTSNAVSAAPPAQNSNLPAFDNAFSNGLWNSQVPATSQPEKNAAENAPVQSDVGGISFDEVFGGFDASQSLKLDNSFSSRSSNIFTSAPSHAPSEPVKPFPTVSPPTSPRGPTSPRVTSIRSSSPIPRSGSPPPRVSSPKQRPSTSSSNKEVVQEKPVPPPRHSKLSIRLPFGKKKKQDSVPAPVPAPPIPSAQRPMQHLALVEEPTGTVTPAVEDDVEPVKQLSAMGFSRNQTVAALEAHGYDVQRALNSLLGAP</sequence>
<dbReference type="SMART" id="SM00027">
    <property type="entry name" value="EH"/>
    <property type="match status" value="3"/>
</dbReference>
<dbReference type="GO" id="GO:0005886">
    <property type="term" value="C:plasma membrane"/>
    <property type="evidence" value="ECO:0007669"/>
    <property type="project" value="TreeGrafter"/>
</dbReference>
<feature type="compositionally biased region" description="Polar residues" evidence="1">
    <location>
        <begin position="489"/>
        <end position="503"/>
    </location>
</feature>
<feature type="compositionally biased region" description="Low complexity" evidence="1">
    <location>
        <begin position="1224"/>
        <end position="1238"/>
    </location>
</feature>
<dbReference type="GeneID" id="18816763"/>
<feature type="compositionally biased region" description="Acidic residues" evidence="1">
    <location>
        <begin position="463"/>
        <end position="474"/>
    </location>
</feature>
<dbReference type="InterPro" id="IPR009060">
    <property type="entry name" value="UBA-like_sf"/>
</dbReference>
<feature type="compositionally biased region" description="Polar residues" evidence="1">
    <location>
        <begin position="812"/>
        <end position="829"/>
    </location>
</feature>
<feature type="compositionally biased region" description="Low complexity" evidence="1">
    <location>
        <begin position="1197"/>
        <end position="1216"/>
    </location>
</feature>
<feature type="compositionally biased region" description="Pro residues" evidence="1">
    <location>
        <begin position="1183"/>
        <end position="1196"/>
    </location>
</feature>
<accession>F8P501</accession>
<dbReference type="InterPro" id="IPR002048">
    <property type="entry name" value="EF_hand_dom"/>
</dbReference>
<dbReference type="Gene3D" id="1.10.8.10">
    <property type="entry name" value="DNA helicase RuvA subunit, C-terminal domain"/>
    <property type="match status" value="1"/>
</dbReference>
<dbReference type="Pfam" id="PF12763">
    <property type="entry name" value="EH"/>
    <property type="match status" value="3"/>
</dbReference>
<feature type="region of interest" description="Disordered" evidence="1">
    <location>
        <begin position="653"/>
        <end position="673"/>
    </location>
</feature>
<feature type="compositionally biased region" description="Basic and acidic residues" evidence="1">
    <location>
        <begin position="653"/>
        <end position="665"/>
    </location>
</feature>
<dbReference type="Proteomes" id="UP000008064">
    <property type="component" value="Unassembled WGS sequence"/>
</dbReference>
<evidence type="ECO:0000313" key="5">
    <source>
        <dbReference type="EMBL" id="EGO21688.1"/>
    </source>
</evidence>
<evidence type="ECO:0000259" key="4">
    <source>
        <dbReference type="PROSITE" id="PS50222"/>
    </source>
</evidence>
<dbReference type="GO" id="GO:0006897">
    <property type="term" value="P:endocytosis"/>
    <property type="evidence" value="ECO:0007669"/>
    <property type="project" value="TreeGrafter"/>
</dbReference>
<feature type="compositionally biased region" description="Polar residues" evidence="1">
    <location>
        <begin position="1081"/>
        <end position="1127"/>
    </location>
</feature>
<feature type="compositionally biased region" description="Polar residues" evidence="1">
    <location>
        <begin position="421"/>
        <end position="440"/>
    </location>
</feature>
<evidence type="ECO:0000256" key="1">
    <source>
        <dbReference type="SAM" id="MobiDB-lite"/>
    </source>
</evidence>
<reference evidence="5" key="1">
    <citation type="submission" date="2011-04" db="EMBL/GenBank/DDBJ databases">
        <title>Evolution of plant cell wall degrading machinery underlies the functional diversity of forest fungi.</title>
        <authorList>
            <consortium name="US DOE Joint Genome Institute (JGI-PGF)"/>
            <person name="Eastwood D.C."/>
            <person name="Floudas D."/>
            <person name="Binder M."/>
            <person name="Majcherczyk A."/>
            <person name="Schneider P."/>
            <person name="Aerts A."/>
            <person name="Asiegbu F.O."/>
            <person name="Baker S.E."/>
            <person name="Barry K."/>
            <person name="Bendiksby M."/>
            <person name="Blumentritt M."/>
            <person name="Coutinho P.M."/>
            <person name="Cullen D."/>
            <person name="Cullen D."/>
            <person name="Gathman A."/>
            <person name="Goodell B."/>
            <person name="Henrissat B."/>
            <person name="Ihrmark K."/>
            <person name="Kauserud H."/>
            <person name="Kohler A."/>
            <person name="LaButti K."/>
            <person name="Lapidus A."/>
            <person name="Lavin J.L."/>
            <person name="Lee Y.-H."/>
            <person name="Lindquist E."/>
            <person name="Lilly W."/>
            <person name="Lucas S."/>
            <person name="Morin E."/>
            <person name="Murat C."/>
            <person name="Oguiza J.A."/>
            <person name="Park J."/>
            <person name="Pisabarro A.G."/>
            <person name="Riley R."/>
            <person name="Rosling A."/>
            <person name="Salamov A."/>
            <person name="Schmidt O."/>
            <person name="Schmutz J."/>
            <person name="Skrede I."/>
            <person name="Stenlid J."/>
            <person name="Wiebenga A."/>
            <person name="Xie X."/>
            <person name="Kues U."/>
            <person name="Hibbett D.S."/>
            <person name="Hoffmeister D."/>
            <person name="Hogberg N."/>
            <person name="Martin F."/>
            <person name="Grigoriev I.V."/>
            <person name="Watkinson S.C."/>
        </authorList>
    </citation>
    <scope>NUCLEOTIDE SEQUENCE</scope>
    <source>
        <strain evidence="5">S7.9</strain>
    </source>
</reference>
<dbReference type="SUPFAM" id="SSF47473">
    <property type="entry name" value="EF-hand"/>
    <property type="match status" value="3"/>
</dbReference>
<dbReference type="CDD" id="cd14270">
    <property type="entry name" value="UBA"/>
    <property type="match status" value="1"/>
</dbReference>
<dbReference type="SUPFAM" id="SSF46934">
    <property type="entry name" value="UBA-like"/>
    <property type="match status" value="1"/>
</dbReference>
<feature type="compositionally biased region" description="Basic residues" evidence="1">
    <location>
        <begin position="1249"/>
        <end position="1264"/>
    </location>
</feature>
<dbReference type="Gene3D" id="1.10.238.10">
    <property type="entry name" value="EF-hand"/>
    <property type="match status" value="3"/>
</dbReference>
<dbReference type="GO" id="GO:0005737">
    <property type="term" value="C:cytoplasm"/>
    <property type="evidence" value="ECO:0007669"/>
    <property type="project" value="TreeGrafter"/>
</dbReference>
<dbReference type="RefSeq" id="XP_007321474.1">
    <property type="nucleotide sequence ID" value="XM_007321412.1"/>
</dbReference>
<dbReference type="OrthoDB" id="524326at2759"/>
<dbReference type="CDD" id="cd00052">
    <property type="entry name" value="EH"/>
    <property type="match status" value="3"/>
</dbReference>
<feature type="region of interest" description="Disordered" evidence="1">
    <location>
        <begin position="1166"/>
        <end position="1280"/>
    </location>
</feature>
<feature type="region of interest" description="Disordered" evidence="1">
    <location>
        <begin position="261"/>
        <end position="287"/>
    </location>
</feature>
<dbReference type="GO" id="GO:0005509">
    <property type="term" value="F:calcium ion binding"/>
    <property type="evidence" value="ECO:0007669"/>
    <property type="project" value="InterPro"/>
</dbReference>
<evidence type="ECO:0000259" key="3">
    <source>
        <dbReference type="PROSITE" id="PS50031"/>
    </source>
</evidence>
<dbReference type="PROSITE" id="PS50222">
    <property type="entry name" value="EF_HAND_2"/>
    <property type="match status" value="1"/>
</dbReference>
<dbReference type="Pfam" id="PF00627">
    <property type="entry name" value="UBA"/>
    <property type="match status" value="1"/>
</dbReference>
<dbReference type="PANTHER" id="PTHR11216:SF170">
    <property type="entry name" value="DYNAMIN ASSOCIATED PROTEIN 160, ISOFORM D"/>
    <property type="match status" value="1"/>
</dbReference>
<feature type="region of interest" description="Disordered" evidence="1">
    <location>
        <begin position="396"/>
        <end position="505"/>
    </location>
</feature>
<dbReference type="SMART" id="SM00165">
    <property type="entry name" value="UBA"/>
    <property type="match status" value="1"/>
</dbReference>
<feature type="domain" description="EF-hand" evidence="4">
    <location>
        <begin position="341"/>
        <end position="376"/>
    </location>
</feature>
<feature type="domain" description="EH" evidence="3">
    <location>
        <begin position="129"/>
        <end position="219"/>
    </location>
</feature>
<feature type="domain" description="EH" evidence="3">
    <location>
        <begin position="10"/>
        <end position="95"/>
    </location>
</feature>
<organism>
    <name type="scientific">Serpula lacrymans var. lacrymans (strain S7.9)</name>
    <name type="common">Dry rot fungus</name>
    <dbReference type="NCBI Taxonomy" id="578457"/>
    <lineage>
        <taxon>Eukaryota</taxon>
        <taxon>Fungi</taxon>
        <taxon>Dikarya</taxon>
        <taxon>Basidiomycota</taxon>
        <taxon>Agaricomycotina</taxon>
        <taxon>Agaricomycetes</taxon>
        <taxon>Agaricomycetidae</taxon>
        <taxon>Boletales</taxon>
        <taxon>Coniophorineae</taxon>
        <taxon>Serpulaceae</taxon>
        <taxon>Serpula</taxon>
    </lineage>
</organism>
<dbReference type="InterPro" id="IPR015940">
    <property type="entry name" value="UBA"/>
</dbReference>
<feature type="compositionally biased region" description="Polar residues" evidence="1">
    <location>
        <begin position="725"/>
        <end position="747"/>
    </location>
</feature>
<evidence type="ECO:0000259" key="2">
    <source>
        <dbReference type="PROSITE" id="PS50030"/>
    </source>
</evidence>
<dbReference type="PROSITE" id="PS50031">
    <property type="entry name" value="EH"/>
    <property type="match status" value="3"/>
</dbReference>
<proteinExistence type="predicted"/>
<name>F8P501_SERL9</name>
<dbReference type="KEGG" id="sla:SERLADRAFT_451705"/>
<feature type="region of interest" description="Disordered" evidence="1">
    <location>
        <begin position="1050"/>
        <end position="1148"/>
    </location>
</feature>
<dbReference type="HOGENOM" id="CLU_006395_0_0_1"/>
<dbReference type="PANTHER" id="PTHR11216">
    <property type="entry name" value="EH DOMAIN"/>
    <property type="match status" value="1"/>
</dbReference>
<dbReference type="PROSITE" id="PS50030">
    <property type="entry name" value="UBA"/>
    <property type="match status" value="1"/>
</dbReference>
<feature type="domain" description="UBA" evidence="2">
    <location>
        <begin position="1302"/>
        <end position="1342"/>
    </location>
</feature>
<feature type="domain" description="EH" evidence="3">
    <location>
        <begin position="308"/>
        <end position="397"/>
    </location>
</feature>
<dbReference type="InterPro" id="IPR000261">
    <property type="entry name" value="EH_dom"/>
</dbReference>
<dbReference type="GO" id="GO:0016197">
    <property type="term" value="P:endosomal transport"/>
    <property type="evidence" value="ECO:0007669"/>
    <property type="project" value="TreeGrafter"/>
</dbReference>
<protein>
    <submittedName>
        <fullName evidence="5">Uncharacterized protein</fullName>
    </submittedName>
</protein>
<gene>
    <name evidence="5" type="ORF">SERLADRAFT_451705</name>
</gene>
<feature type="region of interest" description="Disordered" evidence="1">
    <location>
        <begin position="849"/>
        <end position="965"/>
    </location>
</feature>